<dbReference type="Gene3D" id="2.60.40.150">
    <property type="entry name" value="C2 domain"/>
    <property type="match status" value="1"/>
</dbReference>
<keyword evidence="5" id="KW-1185">Reference proteome</keyword>
<dbReference type="InterPro" id="IPR015679">
    <property type="entry name" value="PLipase_D_fam"/>
</dbReference>
<dbReference type="GO" id="GO:0004630">
    <property type="term" value="F:phospholipase D activity"/>
    <property type="evidence" value="ECO:0007669"/>
    <property type="project" value="TreeGrafter"/>
</dbReference>
<evidence type="ECO:0000313" key="5">
    <source>
        <dbReference type="Proteomes" id="UP001172457"/>
    </source>
</evidence>
<feature type="non-terminal residue" evidence="4">
    <location>
        <position position="1"/>
    </location>
</feature>
<evidence type="ECO:0000256" key="1">
    <source>
        <dbReference type="ARBA" id="ARBA00022737"/>
    </source>
</evidence>
<dbReference type="PANTHER" id="PTHR18896:SF172">
    <property type="entry name" value="PHOSPHOLIPASE D"/>
    <property type="match status" value="1"/>
</dbReference>
<dbReference type="Proteomes" id="UP001172457">
    <property type="component" value="Chromosome 2"/>
</dbReference>
<keyword evidence="1" id="KW-0677">Repeat</keyword>
<proteinExistence type="predicted"/>
<dbReference type="GO" id="GO:0009395">
    <property type="term" value="P:phospholipid catabolic process"/>
    <property type="evidence" value="ECO:0007669"/>
    <property type="project" value="TreeGrafter"/>
</dbReference>
<dbReference type="GO" id="GO:0005886">
    <property type="term" value="C:plasma membrane"/>
    <property type="evidence" value="ECO:0007669"/>
    <property type="project" value="TreeGrafter"/>
</dbReference>
<protein>
    <recommendedName>
        <fullName evidence="3">C2 domain-containing protein</fullName>
    </recommendedName>
</protein>
<dbReference type="PANTHER" id="PTHR18896">
    <property type="entry name" value="PHOSPHOLIPASE D"/>
    <property type="match status" value="1"/>
</dbReference>
<feature type="domain" description="C2" evidence="3">
    <location>
        <begin position="84"/>
        <end position="139"/>
    </location>
</feature>
<reference evidence="4" key="1">
    <citation type="submission" date="2023-03" db="EMBL/GenBank/DDBJ databases">
        <title>Chromosome-scale reference genome and RAD-based genetic map of yellow starthistle (Centaurea solstitialis) reveal putative structural variation and QTLs associated with invader traits.</title>
        <authorList>
            <person name="Reatini B."/>
            <person name="Cang F.A."/>
            <person name="Jiang Q."/>
            <person name="Mckibben M.T.W."/>
            <person name="Barker M.S."/>
            <person name="Rieseberg L.H."/>
            <person name="Dlugosch K.M."/>
        </authorList>
    </citation>
    <scope>NUCLEOTIDE SEQUENCE</scope>
    <source>
        <strain evidence="4">CAN-66</strain>
        <tissue evidence="4">Leaf</tissue>
    </source>
</reference>
<sequence length="334" mass="37828">MRLGMMPQEMEITVVVRPHLIQIKVFLFMTWTHPSIHWKPNRVPDIIRWFSDETLESSTTWGPKYLYSRGARPSKHGYVPYNDGPRWNQLFNIHVAHHAAEVHFLVKDSDTLGSQLIGVVVIPVDQIYGGSLVDGSFPLLNTSGKPFKNGACLGLSIQYIPIEKQTFYHNGVGAGPEYSGIPDTYFPLRRGGQVTLYQDAHVPCDSLPTAEIDGGMHYVHGTCWVDIFNAIKNAKRLVYITGWSVWHEVRLVREVEDAPSYTLGDLLKTKSQEGVKVLLLVWDDPTSRNIMGYKMDGLMGTHDEETKSFFKNSSVQVMLCPRMAGKKHSWVKKQ</sequence>
<accession>A0AA38TNW9</accession>
<gene>
    <name evidence="4" type="ORF">OSB04_008629</name>
</gene>
<dbReference type="AlphaFoldDB" id="A0AA38TNW9"/>
<dbReference type="Pfam" id="PF00168">
    <property type="entry name" value="C2"/>
    <property type="match status" value="1"/>
</dbReference>
<organism evidence="4 5">
    <name type="scientific">Centaurea solstitialis</name>
    <name type="common">yellow star-thistle</name>
    <dbReference type="NCBI Taxonomy" id="347529"/>
    <lineage>
        <taxon>Eukaryota</taxon>
        <taxon>Viridiplantae</taxon>
        <taxon>Streptophyta</taxon>
        <taxon>Embryophyta</taxon>
        <taxon>Tracheophyta</taxon>
        <taxon>Spermatophyta</taxon>
        <taxon>Magnoliopsida</taxon>
        <taxon>eudicotyledons</taxon>
        <taxon>Gunneridae</taxon>
        <taxon>Pentapetalae</taxon>
        <taxon>asterids</taxon>
        <taxon>campanulids</taxon>
        <taxon>Asterales</taxon>
        <taxon>Asteraceae</taxon>
        <taxon>Carduoideae</taxon>
        <taxon>Cardueae</taxon>
        <taxon>Centaureinae</taxon>
        <taxon>Centaurea</taxon>
    </lineage>
</organism>
<name>A0AA38TNW9_9ASTR</name>
<evidence type="ECO:0000313" key="4">
    <source>
        <dbReference type="EMBL" id="KAJ9563469.1"/>
    </source>
</evidence>
<evidence type="ECO:0000256" key="2">
    <source>
        <dbReference type="ARBA" id="ARBA00023098"/>
    </source>
</evidence>
<dbReference type="EMBL" id="JARYMX010000002">
    <property type="protein sequence ID" value="KAJ9563469.1"/>
    <property type="molecule type" value="Genomic_DNA"/>
</dbReference>
<dbReference type="SUPFAM" id="SSF56024">
    <property type="entry name" value="Phospholipase D/nuclease"/>
    <property type="match status" value="1"/>
</dbReference>
<dbReference type="InterPro" id="IPR000008">
    <property type="entry name" value="C2_dom"/>
</dbReference>
<dbReference type="InterPro" id="IPR035892">
    <property type="entry name" value="C2_domain_sf"/>
</dbReference>
<evidence type="ECO:0000259" key="3">
    <source>
        <dbReference type="Pfam" id="PF00168"/>
    </source>
</evidence>
<comment type="caution">
    <text evidence="4">The sequence shown here is derived from an EMBL/GenBank/DDBJ whole genome shotgun (WGS) entry which is preliminary data.</text>
</comment>
<dbReference type="SUPFAM" id="SSF49562">
    <property type="entry name" value="C2 domain (Calcium/lipid-binding domain, CaLB)"/>
    <property type="match status" value="1"/>
</dbReference>
<keyword evidence="2" id="KW-0443">Lipid metabolism</keyword>